<dbReference type="EMBL" id="BDSA01000004">
    <property type="protein sequence ID" value="GBE62307.1"/>
    <property type="molecule type" value="Genomic_DNA"/>
</dbReference>
<reference evidence="1 2" key="1">
    <citation type="journal article" date="2017" name="BMC Genomics">
        <title>Whole-genome assembly of Babesia ovata and comparative genomics between closely related pathogens.</title>
        <authorList>
            <person name="Yamagishi J."/>
            <person name="Asada M."/>
            <person name="Hakimi H."/>
            <person name="Tanaka T.Q."/>
            <person name="Sugimoto C."/>
            <person name="Kawazu S."/>
        </authorList>
    </citation>
    <scope>NUCLEOTIDE SEQUENCE [LARGE SCALE GENOMIC DNA]</scope>
    <source>
        <strain evidence="1 2">Miyake</strain>
    </source>
</reference>
<dbReference type="SUPFAM" id="SSF52833">
    <property type="entry name" value="Thioredoxin-like"/>
    <property type="match status" value="1"/>
</dbReference>
<dbReference type="Gene3D" id="3.40.30.10">
    <property type="entry name" value="Glutaredoxin"/>
    <property type="match status" value="1"/>
</dbReference>
<keyword evidence="2" id="KW-1185">Reference proteome</keyword>
<name>A0A2H6KH45_9APIC</name>
<dbReference type="VEuPathDB" id="PiroplasmaDB:BOVATA_038000"/>
<dbReference type="AlphaFoldDB" id="A0A2H6KH45"/>
<accession>A0A2H6KH45</accession>
<sequence length="342" mass="39232">MLECLALIVMQIDEEGFDSSDNLVVVLLGSGRIRDYPKTQIEKLKSIVPAGVKICYTVKEGSDSSKPPVMLYKGTRKKFYATIDLSDKSQFENMASEMASFFKAVSQDFGALRQDPKIPEYVTHDTFREKVIKEATAKAPIVLQLYEDSCFLCFLMRPFINSINRHLQEIKSPVRLKRLNIERNDFPDGCPVTRATPTFVVYDGHAQGSRWSEFRPKDFVAKLVELAKLDEKSQIYLNKLTEDISERFLLFGRWARWVAEAQIIQESVLTKAPVDEEEVNTRALRMLMDMDMDRTDDLETNLKVLRKEIISAEQDCIAVSEIMATEIIKQEKKYRTEAKSEA</sequence>
<comment type="caution">
    <text evidence="1">The sequence shown here is derived from an EMBL/GenBank/DDBJ whole genome shotgun (WGS) entry which is preliminary data.</text>
</comment>
<dbReference type="InterPro" id="IPR036249">
    <property type="entry name" value="Thioredoxin-like_sf"/>
</dbReference>
<protein>
    <submittedName>
        <fullName evidence="1">Thioredoxin</fullName>
    </submittedName>
</protein>
<dbReference type="RefSeq" id="XP_028868550.1">
    <property type="nucleotide sequence ID" value="XM_029012717.1"/>
</dbReference>
<gene>
    <name evidence="1" type="ORF">BOVATA_038000</name>
</gene>
<dbReference type="Proteomes" id="UP000236319">
    <property type="component" value="Unassembled WGS sequence"/>
</dbReference>
<evidence type="ECO:0000313" key="1">
    <source>
        <dbReference type="EMBL" id="GBE62307.1"/>
    </source>
</evidence>
<dbReference type="OrthoDB" id="390285at2759"/>
<organism evidence="1 2">
    <name type="scientific">Babesia ovata</name>
    <dbReference type="NCBI Taxonomy" id="189622"/>
    <lineage>
        <taxon>Eukaryota</taxon>
        <taxon>Sar</taxon>
        <taxon>Alveolata</taxon>
        <taxon>Apicomplexa</taxon>
        <taxon>Aconoidasida</taxon>
        <taxon>Piroplasmida</taxon>
        <taxon>Babesiidae</taxon>
        <taxon>Babesia</taxon>
    </lineage>
</organism>
<evidence type="ECO:0000313" key="2">
    <source>
        <dbReference type="Proteomes" id="UP000236319"/>
    </source>
</evidence>
<proteinExistence type="predicted"/>
<dbReference type="GeneID" id="39876077"/>